<dbReference type="SUPFAM" id="SSF111331">
    <property type="entry name" value="NAD kinase/diacylglycerol kinase-like"/>
    <property type="match status" value="1"/>
</dbReference>
<dbReference type="AlphaFoldDB" id="A0A430FHE2"/>
<dbReference type="PANTHER" id="PTHR12358:SF106">
    <property type="entry name" value="LIPID KINASE YEGS"/>
    <property type="match status" value="1"/>
</dbReference>
<dbReference type="Proteomes" id="UP000288607">
    <property type="component" value="Unassembled WGS sequence"/>
</dbReference>
<protein>
    <submittedName>
        <fullName evidence="11">DeoR family transcriptional regulator</fullName>
    </submittedName>
</protein>
<dbReference type="InterPro" id="IPR001206">
    <property type="entry name" value="Diacylglycerol_kinase_cat_dom"/>
</dbReference>
<dbReference type="EMBL" id="QXGJ01000001">
    <property type="protein sequence ID" value="RSX52304.1"/>
    <property type="molecule type" value="Genomic_DNA"/>
</dbReference>
<keyword evidence="7" id="KW-0443">Lipid metabolism</keyword>
<dbReference type="SMART" id="SM00046">
    <property type="entry name" value="DAGKc"/>
    <property type="match status" value="1"/>
</dbReference>
<dbReference type="Pfam" id="PF00781">
    <property type="entry name" value="DAGK_cat"/>
    <property type="match status" value="1"/>
</dbReference>
<organism evidence="11 12">
    <name type="scientific">Bifidobacterium callimiconis</name>
    <dbReference type="NCBI Taxonomy" id="2306973"/>
    <lineage>
        <taxon>Bacteria</taxon>
        <taxon>Bacillati</taxon>
        <taxon>Actinomycetota</taxon>
        <taxon>Actinomycetes</taxon>
        <taxon>Bifidobacteriales</taxon>
        <taxon>Bifidobacteriaceae</taxon>
        <taxon>Bifidobacterium</taxon>
    </lineage>
</organism>
<dbReference type="OrthoDB" id="142078at2"/>
<dbReference type="PANTHER" id="PTHR12358">
    <property type="entry name" value="SPHINGOSINE KINASE"/>
    <property type="match status" value="1"/>
</dbReference>
<keyword evidence="3" id="KW-0808">Transferase</keyword>
<dbReference type="Gene3D" id="2.60.200.40">
    <property type="match status" value="1"/>
</dbReference>
<reference evidence="11 12" key="1">
    <citation type="submission" date="2018-09" db="EMBL/GenBank/DDBJ databases">
        <title>Characterization of the phylogenetic diversity of five novel species belonging to the genus Bifidobacterium.</title>
        <authorList>
            <person name="Lugli G.A."/>
            <person name="Duranti S."/>
            <person name="Milani C."/>
        </authorList>
    </citation>
    <scope>NUCLEOTIDE SEQUENCE [LARGE SCALE GENOMIC DNA]</scope>
    <source>
        <strain evidence="11 12">2028B</strain>
    </source>
</reference>
<comment type="similarity">
    <text evidence="2">Belongs to the diacylglycerol/lipid kinase family.</text>
</comment>
<evidence type="ECO:0000256" key="4">
    <source>
        <dbReference type="ARBA" id="ARBA00022741"/>
    </source>
</evidence>
<gene>
    <name evidence="11" type="ORF">D2E23_0032</name>
</gene>
<dbReference type="GO" id="GO:0005886">
    <property type="term" value="C:plasma membrane"/>
    <property type="evidence" value="ECO:0007669"/>
    <property type="project" value="TreeGrafter"/>
</dbReference>
<dbReference type="Pfam" id="PF19279">
    <property type="entry name" value="YegS_C"/>
    <property type="match status" value="1"/>
</dbReference>
<dbReference type="InterPro" id="IPR016064">
    <property type="entry name" value="NAD/diacylglycerol_kinase_sf"/>
</dbReference>
<evidence type="ECO:0000256" key="1">
    <source>
        <dbReference type="ARBA" id="ARBA00001946"/>
    </source>
</evidence>
<feature type="domain" description="DAGKc" evidence="10">
    <location>
        <begin position="26"/>
        <end position="164"/>
    </location>
</feature>
<evidence type="ECO:0000259" key="10">
    <source>
        <dbReference type="PROSITE" id="PS50146"/>
    </source>
</evidence>
<keyword evidence="5" id="KW-0418">Kinase</keyword>
<comment type="caution">
    <text evidence="11">The sequence shown here is derived from an EMBL/GenBank/DDBJ whole genome shotgun (WGS) entry which is preliminary data.</text>
</comment>
<evidence type="ECO:0000256" key="3">
    <source>
        <dbReference type="ARBA" id="ARBA00022679"/>
    </source>
</evidence>
<evidence type="ECO:0000313" key="12">
    <source>
        <dbReference type="Proteomes" id="UP000288607"/>
    </source>
</evidence>
<evidence type="ECO:0000313" key="11">
    <source>
        <dbReference type="EMBL" id="RSX52304.1"/>
    </source>
</evidence>
<evidence type="ECO:0000256" key="5">
    <source>
        <dbReference type="ARBA" id="ARBA00022777"/>
    </source>
</evidence>
<dbReference type="InterPro" id="IPR045540">
    <property type="entry name" value="YegS/DAGK_C"/>
</dbReference>
<dbReference type="InterPro" id="IPR050187">
    <property type="entry name" value="Lipid_Phosphate_FormReg"/>
</dbReference>
<dbReference type="GO" id="GO:0008654">
    <property type="term" value="P:phospholipid biosynthetic process"/>
    <property type="evidence" value="ECO:0007669"/>
    <property type="project" value="UniProtKB-KW"/>
</dbReference>
<feature type="region of interest" description="Disordered" evidence="9">
    <location>
        <begin position="1"/>
        <end position="24"/>
    </location>
</feature>
<evidence type="ECO:0000256" key="2">
    <source>
        <dbReference type="ARBA" id="ARBA00005983"/>
    </source>
</evidence>
<sequence>MLPFGSAGRRSMTSVADHDTGKVRSHRRGIVAVLTNPAANNGHGSRAASHAISALRESCGRHGFGVVDITGHSREESLENACRAITYAAALIVVGGDGMVSIGVNAVADCDVPLGIIACGSGNDFARGLDLPIGRIETSAEGIAAALSYDSTIVLDLGHAYSPEDGGHRIDTFFAGMLNCSIDAAINDRANQSSLPFGTLRYLEAGIREASHVGNYGFHVSVTNEDHSVNDHDLLTPLLAVANAPYIGSGIQASPDSDLADGLLEMLWAKWLPTASEALRILAKAYRGMHLNEPVIGYRRIRSITIDAIDEGKTPPVLMSDGECIGMLPVTVDAHGKALRLLVPPMVRERWNTIEDNRHTGEEH</sequence>
<name>A0A430FHE2_9BIFI</name>
<dbReference type="Gene3D" id="3.40.50.10330">
    <property type="entry name" value="Probable inorganic polyphosphate/atp-NAD kinase, domain 1"/>
    <property type="match status" value="1"/>
</dbReference>
<comment type="cofactor">
    <cofactor evidence="1">
        <name>Mg(2+)</name>
        <dbReference type="ChEBI" id="CHEBI:18420"/>
    </cofactor>
</comment>
<keyword evidence="12" id="KW-1185">Reference proteome</keyword>
<dbReference type="GO" id="GO:0004143">
    <property type="term" value="F:ATP-dependent diacylglycerol kinase activity"/>
    <property type="evidence" value="ECO:0007669"/>
    <property type="project" value="TreeGrafter"/>
</dbReference>
<dbReference type="PROSITE" id="PS50146">
    <property type="entry name" value="DAGK"/>
    <property type="match status" value="1"/>
</dbReference>
<evidence type="ECO:0000256" key="9">
    <source>
        <dbReference type="SAM" id="MobiDB-lite"/>
    </source>
</evidence>
<evidence type="ECO:0000256" key="6">
    <source>
        <dbReference type="ARBA" id="ARBA00022840"/>
    </source>
</evidence>
<proteinExistence type="inferred from homology"/>
<dbReference type="InterPro" id="IPR017438">
    <property type="entry name" value="ATP-NAD_kinase_N"/>
</dbReference>
<keyword evidence="8" id="KW-1208">Phospholipid metabolism</keyword>
<keyword evidence="7" id="KW-0594">Phospholipid biosynthesis</keyword>
<keyword evidence="4" id="KW-0547">Nucleotide-binding</keyword>
<accession>A0A430FHE2</accession>
<dbReference type="GO" id="GO:0005524">
    <property type="term" value="F:ATP binding"/>
    <property type="evidence" value="ECO:0007669"/>
    <property type="project" value="UniProtKB-KW"/>
</dbReference>
<keyword evidence="7" id="KW-0444">Lipid biosynthesis</keyword>
<evidence type="ECO:0000256" key="8">
    <source>
        <dbReference type="ARBA" id="ARBA00023264"/>
    </source>
</evidence>
<keyword evidence="6" id="KW-0067">ATP-binding</keyword>
<evidence type="ECO:0000256" key="7">
    <source>
        <dbReference type="ARBA" id="ARBA00023209"/>
    </source>
</evidence>